<feature type="region of interest" description="Disordered" evidence="1">
    <location>
        <begin position="325"/>
        <end position="478"/>
    </location>
</feature>
<feature type="region of interest" description="Disordered" evidence="1">
    <location>
        <begin position="518"/>
        <end position="596"/>
    </location>
</feature>
<feature type="region of interest" description="Disordered" evidence="1">
    <location>
        <begin position="1"/>
        <end position="20"/>
    </location>
</feature>
<accession>A0A015JQX4</accession>
<dbReference type="GO" id="GO:0030036">
    <property type="term" value="P:actin cytoskeleton organization"/>
    <property type="evidence" value="ECO:0007669"/>
    <property type="project" value="TreeGrafter"/>
</dbReference>
<feature type="compositionally biased region" description="Polar residues" evidence="1">
    <location>
        <begin position="187"/>
        <end position="200"/>
    </location>
</feature>
<gene>
    <name evidence="2" type="ORF">RirG_073920</name>
</gene>
<feature type="region of interest" description="Disordered" evidence="1">
    <location>
        <begin position="46"/>
        <end position="73"/>
    </location>
</feature>
<dbReference type="HOGENOM" id="CLU_399628_0_0_1"/>
<reference evidence="2 3" key="1">
    <citation type="submission" date="2014-02" db="EMBL/GenBank/DDBJ databases">
        <title>Single nucleus genome sequencing reveals high similarity among nuclei of an endomycorrhizal fungus.</title>
        <authorList>
            <person name="Lin K."/>
            <person name="Geurts R."/>
            <person name="Zhang Z."/>
            <person name="Limpens E."/>
            <person name="Saunders D.G."/>
            <person name="Mu D."/>
            <person name="Pang E."/>
            <person name="Cao H."/>
            <person name="Cha H."/>
            <person name="Lin T."/>
            <person name="Zhou Q."/>
            <person name="Shang Y."/>
            <person name="Li Y."/>
            <person name="Ivanov S."/>
            <person name="Sharma T."/>
            <person name="Velzen R.V."/>
            <person name="Ruijter N.D."/>
            <person name="Aanen D.K."/>
            <person name="Win J."/>
            <person name="Kamoun S."/>
            <person name="Bisseling T."/>
            <person name="Huang S."/>
        </authorList>
    </citation>
    <scope>NUCLEOTIDE SEQUENCE [LARGE SCALE GENOMIC DNA]</scope>
    <source>
        <strain evidence="3">DAOM197198w</strain>
    </source>
</reference>
<organism evidence="2 3">
    <name type="scientific">Rhizophagus irregularis (strain DAOM 197198w)</name>
    <name type="common">Glomus intraradices</name>
    <dbReference type="NCBI Taxonomy" id="1432141"/>
    <lineage>
        <taxon>Eukaryota</taxon>
        <taxon>Fungi</taxon>
        <taxon>Fungi incertae sedis</taxon>
        <taxon>Mucoromycota</taxon>
        <taxon>Glomeromycotina</taxon>
        <taxon>Glomeromycetes</taxon>
        <taxon>Glomerales</taxon>
        <taxon>Glomeraceae</taxon>
        <taxon>Rhizophagus</taxon>
    </lineage>
</organism>
<feature type="compositionally biased region" description="Low complexity" evidence="1">
    <location>
        <begin position="543"/>
        <end position="553"/>
    </location>
</feature>
<evidence type="ECO:0000256" key="1">
    <source>
        <dbReference type="SAM" id="MobiDB-lite"/>
    </source>
</evidence>
<feature type="compositionally biased region" description="Low complexity" evidence="1">
    <location>
        <begin position="332"/>
        <end position="347"/>
    </location>
</feature>
<name>A0A015JQX4_RHIIW</name>
<feature type="compositionally biased region" description="Low complexity" evidence="1">
    <location>
        <begin position="425"/>
        <end position="441"/>
    </location>
</feature>
<protein>
    <submittedName>
        <fullName evidence="2">Bni4p</fullName>
    </submittedName>
</protein>
<dbReference type="PANTHER" id="PTHR12751:SF18">
    <property type="entry name" value="PHOSPHATASE AND ACTIN REGULATOR 1"/>
    <property type="match status" value="1"/>
</dbReference>
<feature type="compositionally biased region" description="Basic and acidic residues" evidence="1">
    <location>
        <begin position="442"/>
        <end position="473"/>
    </location>
</feature>
<feature type="region of interest" description="Disordered" evidence="1">
    <location>
        <begin position="158"/>
        <end position="200"/>
    </location>
</feature>
<dbReference type="AlphaFoldDB" id="A0A015JQX4"/>
<dbReference type="OrthoDB" id="5563016at2759"/>
<feature type="compositionally biased region" description="Polar residues" evidence="1">
    <location>
        <begin position="518"/>
        <end position="542"/>
    </location>
</feature>
<feature type="compositionally biased region" description="Polar residues" evidence="1">
    <location>
        <begin position="7"/>
        <end position="18"/>
    </location>
</feature>
<feature type="compositionally biased region" description="Polar residues" evidence="1">
    <location>
        <begin position="252"/>
        <end position="261"/>
    </location>
</feature>
<feature type="region of interest" description="Disordered" evidence="1">
    <location>
        <begin position="215"/>
        <end position="285"/>
    </location>
</feature>
<evidence type="ECO:0000313" key="3">
    <source>
        <dbReference type="Proteomes" id="UP000022910"/>
    </source>
</evidence>
<proteinExistence type="predicted"/>
<feature type="compositionally biased region" description="Polar residues" evidence="1">
    <location>
        <begin position="50"/>
        <end position="73"/>
    </location>
</feature>
<feature type="compositionally biased region" description="Basic and acidic residues" evidence="1">
    <location>
        <begin position="223"/>
        <end position="237"/>
    </location>
</feature>
<evidence type="ECO:0000313" key="2">
    <source>
        <dbReference type="EMBL" id="EXX71942.1"/>
    </source>
</evidence>
<dbReference type="STRING" id="1432141.A0A015JQX4"/>
<sequence length="689" mass="77831">MAVSLANYPQTGETSNLSEYDDENVSLVSFLPSHTKQPLPRLPIFETGIPQRNGNVTNKNIPSFNKRNSFPHSVPRNSSYTNRHSMCGDLPSQQTNCNSINKSSTKMRRRAASFGENSVVCNNNNNKFNNNINSNRLTTTEIEKKYTTSLIIQIPSKVDKVESPRLSPRSLKPSQEEKSSPKGKSWAENSPKSATAQNHNIEQKQEILDNNKAEASNNNQNQNEKELEKLSSLDKGHSCNVSDDNAKDQSNRIENNNTENPQLISNDNLNSNLISQNSKSQSHNRSFFRHSVTLNHQAGGSSTDLRKSMYKEPSFKKRLRKVFSLTNIRQDNNNSSKTNSTPSSASSHKFSSLRGEKYNFAVDNDDNSSNNDKDDDMSVSSVSSNNDNVPAITQENKSGSRRRSFIGLFSSKNEKKRNKQDRLQKQQQRYLEQQQLDQQNKQLDDNKRSNSIDEMRENDNNEEKQQNDNGNERVDDDPDEKCKHITVIITLFFNKFTENFVFFSASIPPRLSSLQSLDNDSPNHFKQQNSTSPLCNQFRINKSPSRPSSLPAPAKDKEPSLSATTPRRLSVPAPPSIIKPDNNNNQSKSPFVNLGANGTRSVPSLVLLRDTDIPPAPSTPSSIKKLQFSSKILVHETWTREDYDRRGDQSTCNKLTPILAQKIKDELNEYKTVEMQVHEDSKNNTHYFA</sequence>
<comment type="caution">
    <text evidence="2">The sequence shown here is derived from an EMBL/GenBank/DDBJ whole genome shotgun (WGS) entry which is preliminary data.</text>
</comment>
<dbReference type="EMBL" id="JEMT01015839">
    <property type="protein sequence ID" value="EXX71942.1"/>
    <property type="molecule type" value="Genomic_DNA"/>
</dbReference>
<feature type="compositionally biased region" description="Polar residues" evidence="1">
    <location>
        <begin position="581"/>
        <end position="596"/>
    </location>
</feature>
<feature type="compositionally biased region" description="Low complexity" evidence="1">
    <location>
        <begin position="262"/>
        <end position="281"/>
    </location>
</feature>
<feature type="compositionally biased region" description="Low complexity" evidence="1">
    <location>
        <begin position="164"/>
        <end position="173"/>
    </location>
</feature>
<dbReference type="GO" id="GO:0003779">
    <property type="term" value="F:actin binding"/>
    <property type="evidence" value="ECO:0007669"/>
    <property type="project" value="TreeGrafter"/>
</dbReference>
<keyword evidence="3" id="KW-1185">Reference proteome</keyword>
<feature type="compositionally biased region" description="Low complexity" evidence="1">
    <location>
        <begin position="378"/>
        <end position="389"/>
    </location>
</feature>
<dbReference type="PANTHER" id="PTHR12751">
    <property type="entry name" value="PHOSPHATASE AND ACTIN REGULATOR PHACTR"/>
    <property type="match status" value="1"/>
</dbReference>
<dbReference type="Proteomes" id="UP000022910">
    <property type="component" value="Unassembled WGS sequence"/>
</dbReference>